<keyword evidence="2" id="KW-1185">Reference proteome</keyword>
<dbReference type="Pfam" id="PF13277">
    <property type="entry name" value="YmdB"/>
    <property type="match status" value="1"/>
</dbReference>
<evidence type="ECO:0000313" key="2">
    <source>
        <dbReference type="Proteomes" id="UP001438112"/>
    </source>
</evidence>
<accession>A0ABP9ZGU2</accession>
<sequence>MRILFLGDVVGNLGVDMVDQYLPKLKHDFKPQVTIVNGENSTPVGRGISYKIYKQLMNDGADVITLGNHAWNNEEIYDFIDDSKNLVRPLNYPGKDVPGSGYTVINVNGKKLAVINLQGRIFIDPIDDPFQKIDELLNKIEKEVDYVFVDFHAETTSEKKAMGLFLTGRASAVVGTHTHVQTNDNQILNNQTAYITDVGMCGPFNSVLGMKYDSIIHRFLTQRPTRFEVQNEGDQILSGCLIDLRDDGTARSIKTILIDPSHPYNR</sequence>
<gene>
    <name evidence="1" type="ORF">AP20H10_03870</name>
</gene>
<proteinExistence type="predicted"/>
<evidence type="ECO:0000313" key="1">
    <source>
        <dbReference type="EMBL" id="GAA6114024.1"/>
    </source>
</evidence>
<comment type="caution">
    <text evidence="1">The sequence shown here is derived from an EMBL/GenBank/DDBJ whole genome shotgun (WGS) entry which is preliminary data.</text>
</comment>
<dbReference type="PIRSF" id="PIRSF004789">
    <property type="entry name" value="DR1281"/>
    <property type="match status" value="1"/>
</dbReference>
<dbReference type="Gene3D" id="3.60.21.10">
    <property type="match status" value="1"/>
</dbReference>
<name>A0ABP9ZGU2_9LACO</name>
<dbReference type="SUPFAM" id="SSF56300">
    <property type="entry name" value="Metallo-dependent phosphatases"/>
    <property type="match status" value="1"/>
</dbReference>
<reference evidence="1 2" key="1">
    <citation type="submission" date="2024-03" db="EMBL/GenBank/DDBJ databases">
        <title>Inconsistent identification of Apilactobacillus kunkeei-related strains obtained by well-developed overall genome related indices.</title>
        <authorList>
            <person name="Maeno S."/>
            <person name="Endo A."/>
        </authorList>
    </citation>
    <scope>NUCLEOTIDE SEQUENCE [LARGE SCALE GENOMIC DNA]</scope>
    <source>
        <strain evidence="1 2">20H-10</strain>
    </source>
</reference>
<dbReference type="CDD" id="cd07382">
    <property type="entry name" value="MPP_DR1281"/>
    <property type="match status" value="1"/>
</dbReference>
<dbReference type="PANTHER" id="PTHR36303:SF1">
    <property type="entry name" value="2',3'-CYCLIC-NUCLEOTIDE 2'-PHOSPHODIESTERASE"/>
    <property type="match status" value="1"/>
</dbReference>
<dbReference type="EMBL" id="BAABVV010000026">
    <property type="protein sequence ID" value="GAA6114024.1"/>
    <property type="molecule type" value="Genomic_DNA"/>
</dbReference>
<organism evidence="1 2">
    <name type="scientific">Apilactobacillus apinorum</name>
    <dbReference type="NCBI Taxonomy" id="1218495"/>
    <lineage>
        <taxon>Bacteria</taxon>
        <taxon>Bacillati</taxon>
        <taxon>Bacillota</taxon>
        <taxon>Bacilli</taxon>
        <taxon>Lactobacillales</taxon>
        <taxon>Lactobacillaceae</taxon>
        <taxon>Apilactobacillus</taxon>
    </lineage>
</organism>
<dbReference type="Proteomes" id="UP001438112">
    <property type="component" value="Unassembled WGS sequence"/>
</dbReference>
<dbReference type="NCBIfam" id="TIGR00282">
    <property type="entry name" value="TIGR00282 family metallophosphoesterase"/>
    <property type="match status" value="1"/>
</dbReference>
<protein>
    <submittedName>
        <fullName evidence="1">TIGR00282 family metallophosphoesterase</fullName>
    </submittedName>
</protein>
<dbReference type="RefSeq" id="WP_353317438.1">
    <property type="nucleotide sequence ID" value="NZ_BAABVV010000026.1"/>
</dbReference>
<dbReference type="InterPro" id="IPR005235">
    <property type="entry name" value="YmdB-like"/>
</dbReference>
<dbReference type="InterPro" id="IPR029052">
    <property type="entry name" value="Metallo-depent_PP-like"/>
</dbReference>
<dbReference type="PANTHER" id="PTHR36303">
    <property type="entry name" value="2',3'-CYCLIC-NUCLEOTIDE 2'-PHOSPHODIESTERASE"/>
    <property type="match status" value="1"/>
</dbReference>